<gene>
    <name evidence="3" type="ORF">HY29_05940</name>
</gene>
<keyword evidence="2" id="KW-1133">Transmembrane helix</keyword>
<organism evidence="3 4">
    <name type="scientific">Hyphomonas beringensis</name>
    <dbReference type="NCBI Taxonomy" id="1280946"/>
    <lineage>
        <taxon>Bacteria</taxon>
        <taxon>Pseudomonadati</taxon>
        <taxon>Pseudomonadota</taxon>
        <taxon>Alphaproteobacteria</taxon>
        <taxon>Hyphomonadales</taxon>
        <taxon>Hyphomonadaceae</taxon>
        <taxon>Hyphomonas</taxon>
    </lineage>
</organism>
<dbReference type="RefSeq" id="WP_034799052.1">
    <property type="nucleotide sequence ID" value="NZ_AWFF01000087.1"/>
</dbReference>
<dbReference type="AlphaFoldDB" id="A0A062U5I2"/>
<dbReference type="Proteomes" id="UP000027037">
    <property type="component" value="Unassembled WGS sequence"/>
</dbReference>
<evidence type="ECO:0000313" key="3">
    <source>
        <dbReference type="EMBL" id="KCZ51405.1"/>
    </source>
</evidence>
<feature type="compositionally biased region" description="Pro residues" evidence="1">
    <location>
        <begin position="17"/>
        <end position="26"/>
    </location>
</feature>
<feature type="transmembrane region" description="Helical" evidence="2">
    <location>
        <begin position="48"/>
        <end position="66"/>
    </location>
</feature>
<accession>A0A062U5I2</accession>
<name>A0A062U5I2_9PROT</name>
<comment type="caution">
    <text evidence="3">The sequence shown here is derived from an EMBL/GenBank/DDBJ whole genome shotgun (WGS) entry which is preliminary data.</text>
</comment>
<dbReference type="PATRIC" id="fig|1280946.3.peg.3285"/>
<keyword evidence="2" id="KW-0812">Transmembrane</keyword>
<evidence type="ECO:0000256" key="1">
    <source>
        <dbReference type="SAM" id="MobiDB-lite"/>
    </source>
</evidence>
<proteinExistence type="predicted"/>
<feature type="region of interest" description="Disordered" evidence="1">
    <location>
        <begin position="1"/>
        <end position="26"/>
    </location>
</feature>
<keyword evidence="4" id="KW-1185">Reference proteome</keyword>
<dbReference type="EMBL" id="AWFF01000087">
    <property type="protein sequence ID" value="KCZ51405.1"/>
    <property type="molecule type" value="Genomic_DNA"/>
</dbReference>
<evidence type="ECO:0000313" key="4">
    <source>
        <dbReference type="Proteomes" id="UP000027037"/>
    </source>
</evidence>
<evidence type="ECO:0000256" key="2">
    <source>
        <dbReference type="SAM" id="Phobius"/>
    </source>
</evidence>
<sequence length="94" mass="10243">MVVNRVKGIFRKRPTNASPPPPPPPDVTIIQADDVRPPDRTLDSLNRWLTLAINVAILVALIMLIIELRKNTDLLEASQQAPAASPAISDSTPE</sequence>
<protein>
    <submittedName>
        <fullName evidence="3">Uncharacterized protein</fullName>
    </submittedName>
</protein>
<dbReference type="STRING" id="1280946.HY29_05940"/>
<keyword evidence="2" id="KW-0472">Membrane</keyword>
<reference evidence="3 4" key="1">
    <citation type="journal article" date="2014" name="Antonie Van Leeuwenhoek">
        <title>Hyphomonas beringensis sp. nov. and Hyphomonas chukchiensis sp. nov., isolated from surface seawater of the Bering Sea and Chukchi Sea.</title>
        <authorList>
            <person name="Li C."/>
            <person name="Lai Q."/>
            <person name="Li G."/>
            <person name="Dong C."/>
            <person name="Wang J."/>
            <person name="Liao Y."/>
            <person name="Shao Z."/>
        </authorList>
    </citation>
    <scope>NUCLEOTIDE SEQUENCE [LARGE SCALE GENOMIC DNA]</scope>
    <source>
        <strain evidence="3 4">25B14_1</strain>
    </source>
</reference>